<feature type="transmembrane region" description="Helical" evidence="1">
    <location>
        <begin position="38"/>
        <end position="58"/>
    </location>
</feature>
<dbReference type="RefSeq" id="WP_162558481.1">
    <property type="nucleotide sequence ID" value="NZ_CP029347.1"/>
</dbReference>
<dbReference type="Proteomes" id="UP000245728">
    <property type="component" value="Chromosome"/>
</dbReference>
<name>A0A2S2E0Z0_9ALTE</name>
<protein>
    <submittedName>
        <fullName evidence="2">Uncharacterized protein</fullName>
    </submittedName>
</protein>
<sequence length="106" mass="11994">MSYHISTRTLPGLESLSFRQRLAVIEIAAQRLTGIERLTLNLIKLLAIIGGFVCLYRVAEDWRAIFGVIVALLCYPLVLKPIYHQLCSKHIKQTDIEKVKQASEEG</sequence>
<keyword evidence="1" id="KW-1133">Transmembrane helix</keyword>
<feature type="transmembrane region" description="Helical" evidence="1">
    <location>
        <begin position="64"/>
        <end position="83"/>
    </location>
</feature>
<dbReference type="EMBL" id="CP029347">
    <property type="protein sequence ID" value="AWL11202.1"/>
    <property type="molecule type" value="Genomic_DNA"/>
</dbReference>
<dbReference type="KEGG" id="salh:HMF8227_00706"/>
<evidence type="ECO:0000313" key="3">
    <source>
        <dbReference type="Proteomes" id="UP000245728"/>
    </source>
</evidence>
<keyword evidence="1" id="KW-0472">Membrane</keyword>
<dbReference type="AlphaFoldDB" id="A0A2S2E0Z0"/>
<evidence type="ECO:0000313" key="2">
    <source>
        <dbReference type="EMBL" id="AWL11202.1"/>
    </source>
</evidence>
<organism evidence="2 3">
    <name type="scientific">Saliniradius amylolyticus</name>
    <dbReference type="NCBI Taxonomy" id="2183582"/>
    <lineage>
        <taxon>Bacteria</taxon>
        <taxon>Pseudomonadati</taxon>
        <taxon>Pseudomonadota</taxon>
        <taxon>Gammaproteobacteria</taxon>
        <taxon>Alteromonadales</taxon>
        <taxon>Alteromonadaceae</taxon>
        <taxon>Saliniradius</taxon>
    </lineage>
</organism>
<gene>
    <name evidence="2" type="ORF">HMF8227_00706</name>
</gene>
<reference evidence="2 3" key="1">
    <citation type="submission" date="2018-05" db="EMBL/GenBank/DDBJ databases">
        <title>Salinimonas sp. HMF8227 Genome sequencing and assembly.</title>
        <authorList>
            <person name="Kang H."/>
            <person name="Kang J."/>
            <person name="Cha I."/>
            <person name="Kim H."/>
            <person name="Joh K."/>
        </authorList>
    </citation>
    <scope>NUCLEOTIDE SEQUENCE [LARGE SCALE GENOMIC DNA]</scope>
    <source>
        <strain evidence="2 3">HMF8227</strain>
    </source>
</reference>
<evidence type="ECO:0000256" key="1">
    <source>
        <dbReference type="SAM" id="Phobius"/>
    </source>
</evidence>
<accession>A0A2S2E0Z0</accession>
<dbReference type="Pfam" id="PF19667">
    <property type="entry name" value="DUF6170"/>
    <property type="match status" value="1"/>
</dbReference>
<keyword evidence="3" id="KW-1185">Reference proteome</keyword>
<proteinExistence type="predicted"/>
<dbReference type="InterPro" id="IPR046168">
    <property type="entry name" value="DUF6170"/>
</dbReference>
<keyword evidence="1" id="KW-0812">Transmembrane</keyword>